<proteinExistence type="predicted"/>
<evidence type="ECO:0000313" key="6">
    <source>
        <dbReference type="Proteomes" id="UP000319335"/>
    </source>
</evidence>
<evidence type="ECO:0000313" key="5">
    <source>
        <dbReference type="EMBL" id="TQD23581.1"/>
    </source>
</evidence>
<keyword evidence="1" id="KW-0378">Hydrolase</keyword>
<dbReference type="OrthoDB" id="31343at2157"/>
<dbReference type="GO" id="GO:0016891">
    <property type="term" value="F:RNA endonuclease activity producing 5'-phosphomonoesters, hydrolytic mechanism"/>
    <property type="evidence" value="ECO:0007669"/>
    <property type="project" value="TreeGrafter"/>
</dbReference>
<dbReference type="RefSeq" id="WP_154810897.1">
    <property type="nucleotide sequence ID" value="NZ_VIAQ01000020.1"/>
</dbReference>
<dbReference type="AlphaFoldDB" id="A0A7Z8KLJ7"/>
<dbReference type="PROSITE" id="PS50035">
    <property type="entry name" value="PLD"/>
    <property type="match status" value="1"/>
</dbReference>
<dbReference type="InterPro" id="IPR051406">
    <property type="entry name" value="PLD_domain"/>
</dbReference>
<dbReference type="InterPro" id="IPR001736">
    <property type="entry name" value="PLipase_D/transphosphatidylase"/>
</dbReference>
<keyword evidence="2" id="KW-0442">Lipid degradation</keyword>
<protein>
    <submittedName>
        <fullName evidence="5">DUF1669 domain-containing protein</fullName>
    </submittedName>
</protein>
<accession>A0A7Z8KLJ7</accession>
<keyword evidence="6" id="KW-1185">Reference proteome</keyword>
<keyword evidence="3" id="KW-0443">Lipid metabolism</keyword>
<organism evidence="5 6">
    <name type="scientific">Methanolobus vulcani</name>
    <dbReference type="NCBI Taxonomy" id="38026"/>
    <lineage>
        <taxon>Archaea</taxon>
        <taxon>Methanobacteriati</taxon>
        <taxon>Methanobacteriota</taxon>
        <taxon>Stenosarchaea group</taxon>
        <taxon>Methanomicrobia</taxon>
        <taxon>Methanosarcinales</taxon>
        <taxon>Methanosarcinaceae</taxon>
        <taxon>Methanolobus</taxon>
    </lineage>
</organism>
<dbReference type="Proteomes" id="UP000319335">
    <property type="component" value="Unassembled WGS sequence"/>
</dbReference>
<gene>
    <name evidence="5" type="ORF">FKV42_13755</name>
</gene>
<evidence type="ECO:0000259" key="4">
    <source>
        <dbReference type="PROSITE" id="PS50035"/>
    </source>
</evidence>
<dbReference type="PANTHER" id="PTHR43856">
    <property type="entry name" value="CARDIOLIPIN HYDROLASE"/>
    <property type="match status" value="1"/>
</dbReference>
<dbReference type="Pfam" id="PF13091">
    <property type="entry name" value="PLDc_2"/>
    <property type="match status" value="1"/>
</dbReference>
<dbReference type="InterPro" id="IPR025202">
    <property type="entry name" value="PLD-like_dom"/>
</dbReference>
<reference evidence="5 6" key="1">
    <citation type="submission" date="2019-06" db="EMBL/GenBank/DDBJ databases">
        <title>Draft genome sequence of Methanolobus vulcani B1d.</title>
        <authorList>
            <person name="Creighbaum A.J."/>
            <person name="Ticak T."/>
            <person name="Hariraju D."/>
            <person name="Arivett B.A."/>
            <person name="Ferguson D.J.Jr."/>
        </authorList>
    </citation>
    <scope>NUCLEOTIDE SEQUENCE [LARGE SCALE GENOMIC DNA]</scope>
    <source>
        <strain evidence="5 6">B1d</strain>
    </source>
</reference>
<comment type="caution">
    <text evidence="5">The sequence shown here is derived from an EMBL/GenBank/DDBJ whole genome shotgun (WGS) entry which is preliminary data.</text>
</comment>
<dbReference type="Gene3D" id="3.30.870.10">
    <property type="entry name" value="Endonuclease Chain A"/>
    <property type="match status" value="1"/>
</dbReference>
<dbReference type="SUPFAM" id="SSF56024">
    <property type="entry name" value="Phospholipase D/nuclease"/>
    <property type="match status" value="1"/>
</dbReference>
<dbReference type="EMBL" id="VIAQ01000020">
    <property type="protein sequence ID" value="TQD23581.1"/>
    <property type="molecule type" value="Genomic_DNA"/>
</dbReference>
<dbReference type="PANTHER" id="PTHR43856:SF1">
    <property type="entry name" value="MITOCHONDRIAL CARDIOLIPIN HYDROLASE"/>
    <property type="match status" value="1"/>
</dbReference>
<dbReference type="GO" id="GO:0016042">
    <property type="term" value="P:lipid catabolic process"/>
    <property type="evidence" value="ECO:0007669"/>
    <property type="project" value="UniProtKB-KW"/>
</dbReference>
<evidence type="ECO:0000256" key="2">
    <source>
        <dbReference type="ARBA" id="ARBA00022963"/>
    </source>
</evidence>
<evidence type="ECO:0000256" key="1">
    <source>
        <dbReference type="ARBA" id="ARBA00022801"/>
    </source>
</evidence>
<evidence type="ECO:0000256" key="3">
    <source>
        <dbReference type="ARBA" id="ARBA00023098"/>
    </source>
</evidence>
<sequence length="155" mass="17370">MKAEIVPVATGEKWVGSGVRSFKSVIRELISTASNELVMTVYVLTSSDIVNDLQKALERGINVEIYLYAEGIEKENDKVQTIIRLQDEYEYLHIYKIQNDMLHAKVLVADGVKVISGSANFTLSGMTKNYELGFLVSDPDIAMKILTLIKRLKSK</sequence>
<feature type="domain" description="PLD phosphodiesterase" evidence="4">
    <location>
        <begin position="98"/>
        <end position="125"/>
    </location>
</feature>
<name>A0A7Z8KLJ7_9EURY</name>